<dbReference type="InterPro" id="IPR022642">
    <property type="entry name" value="CheR_C"/>
</dbReference>
<evidence type="ECO:0000256" key="1">
    <source>
        <dbReference type="ARBA" id="ARBA00001541"/>
    </source>
</evidence>
<sequence length="276" mass="32434">MRHEFESILCYLNKTHGFDFSANRYSSLERKINNRTAFLKIMDAQSYIRYIEAHPEELITLIDLLTINVSRFFRNTLTFELIAKKMLPAMIAEKTKTKDLCLRVWSVGCAEGEEPYSIAILINETIEKEKNEFDVNIFATDVNQKILQKAREGIYHFDQIKDIKYGLLCKYFTIKDDTYILSPKIKKMVDFSFYNVIDPRTYVPPESVFGNFDLVLCRNLLIYFKAERQSIIFDKLIRSLSQKGCLVLGKAEKMPVKFKKYFSKENNYGHIHLKYS</sequence>
<keyword evidence="3 7" id="KW-0489">Methyltransferase</keyword>
<dbReference type="Pfam" id="PF03705">
    <property type="entry name" value="CheR_N"/>
    <property type="match status" value="1"/>
</dbReference>
<dbReference type="Gene3D" id="3.40.50.150">
    <property type="entry name" value="Vaccinia Virus protein VP39"/>
    <property type="match status" value="1"/>
</dbReference>
<dbReference type="InterPro" id="IPR022641">
    <property type="entry name" value="CheR_N"/>
</dbReference>
<dbReference type="PATRIC" id="fig|651182.5.peg.3464"/>
<dbReference type="AlphaFoldDB" id="K0NM39"/>
<comment type="catalytic activity">
    <reaction evidence="1">
        <text>L-glutamyl-[protein] + S-adenosyl-L-methionine = [protein]-L-glutamate 5-O-methyl ester + S-adenosyl-L-homocysteine</text>
        <dbReference type="Rhea" id="RHEA:24452"/>
        <dbReference type="Rhea" id="RHEA-COMP:10208"/>
        <dbReference type="Rhea" id="RHEA-COMP:10311"/>
        <dbReference type="ChEBI" id="CHEBI:29973"/>
        <dbReference type="ChEBI" id="CHEBI:57856"/>
        <dbReference type="ChEBI" id="CHEBI:59789"/>
        <dbReference type="ChEBI" id="CHEBI:82795"/>
        <dbReference type="EC" id="2.1.1.80"/>
    </reaction>
</comment>
<dbReference type="RefSeq" id="WP_014958292.1">
    <property type="nucleotide sequence ID" value="NC_018645.1"/>
</dbReference>
<dbReference type="SUPFAM" id="SSF47757">
    <property type="entry name" value="Chemotaxis receptor methyltransferase CheR, N-terminal domain"/>
    <property type="match status" value="1"/>
</dbReference>
<keyword evidence="4 7" id="KW-0808">Transferase</keyword>
<gene>
    <name evidence="7" type="primary">cheR3</name>
    <name evidence="7" type="ordered locus">TOL2_C29230</name>
</gene>
<dbReference type="STRING" id="651182.TOL2_C29230"/>
<accession>K0NM39</accession>
<dbReference type="Gene3D" id="1.10.155.10">
    <property type="entry name" value="Chemotaxis receptor methyltransferase CheR, N-terminal domain"/>
    <property type="match status" value="1"/>
</dbReference>
<evidence type="ECO:0000259" key="6">
    <source>
        <dbReference type="PROSITE" id="PS50123"/>
    </source>
</evidence>
<dbReference type="PROSITE" id="PS50123">
    <property type="entry name" value="CHER"/>
    <property type="match status" value="1"/>
</dbReference>
<dbReference type="PANTHER" id="PTHR24422:SF10">
    <property type="entry name" value="CHEMOTAXIS PROTEIN METHYLTRANSFERASE 2"/>
    <property type="match status" value="1"/>
</dbReference>
<dbReference type="SMART" id="SM00138">
    <property type="entry name" value="MeTrc"/>
    <property type="match status" value="1"/>
</dbReference>
<dbReference type="PRINTS" id="PR00996">
    <property type="entry name" value="CHERMTFRASE"/>
</dbReference>
<dbReference type="InterPro" id="IPR036804">
    <property type="entry name" value="CheR_N_sf"/>
</dbReference>
<dbReference type="GO" id="GO:0008983">
    <property type="term" value="F:protein-glutamate O-methyltransferase activity"/>
    <property type="evidence" value="ECO:0007669"/>
    <property type="project" value="UniProtKB-EC"/>
</dbReference>
<protein>
    <recommendedName>
        <fullName evidence="2">protein-glutamate O-methyltransferase</fullName>
        <ecNumber evidence="2">2.1.1.80</ecNumber>
    </recommendedName>
</protein>
<dbReference type="Proteomes" id="UP000007347">
    <property type="component" value="Chromosome"/>
</dbReference>
<organism evidence="7 8">
    <name type="scientific">Desulfobacula toluolica (strain DSM 7467 / Tol2)</name>
    <dbReference type="NCBI Taxonomy" id="651182"/>
    <lineage>
        <taxon>Bacteria</taxon>
        <taxon>Pseudomonadati</taxon>
        <taxon>Thermodesulfobacteriota</taxon>
        <taxon>Desulfobacteria</taxon>
        <taxon>Desulfobacterales</taxon>
        <taxon>Desulfobacteraceae</taxon>
        <taxon>Desulfobacula</taxon>
    </lineage>
</organism>
<name>K0NM39_DESTT</name>
<keyword evidence="8" id="KW-1185">Reference proteome</keyword>
<evidence type="ECO:0000313" key="7">
    <source>
        <dbReference type="EMBL" id="CCK81083.1"/>
    </source>
</evidence>
<feature type="domain" description="CheR-type methyltransferase" evidence="6">
    <location>
        <begin position="1"/>
        <end position="275"/>
    </location>
</feature>
<dbReference type="EMBL" id="FO203503">
    <property type="protein sequence ID" value="CCK81083.1"/>
    <property type="molecule type" value="Genomic_DNA"/>
</dbReference>
<dbReference type="EC" id="2.1.1.80" evidence="2"/>
<dbReference type="GO" id="GO:0032259">
    <property type="term" value="P:methylation"/>
    <property type="evidence" value="ECO:0007669"/>
    <property type="project" value="UniProtKB-KW"/>
</dbReference>
<reference evidence="7 8" key="1">
    <citation type="journal article" date="2013" name="Environ. Microbiol.">
        <title>Complete genome, catabolic sub-proteomes and key-metabolites of Desulfobacula toluolica Tol2, a marine, aromatic compound-degrading, sulfate-reducing bacterium.</title>
        <authorList>
            <person name="Wohlbrand L."/>
            <person name="Jacob J.H."/>
            <person name="Kube M."/>
            <person name="Mussmann M."/>
            <person name="Jarling R."/>
            <person name="Beck A."/>
            <person name="Amann R."/>
            <person name="Wilkes H."/>
            <person name="Reinhardt R."/>
            <person name="Rabus R."/>
        </authorList>
    </citation>
    <scope>NUCLEOTIDE SEQUENCE [LARGE SCALE GENOMIC DNA]</scope>
    <source>
        <strain evidence="8">DSM 7467 / Tol2</strain>
    </source>
</reference>
<dbReference type="OrthoDB" id="9786165at2"/>
<evidence type="ECO:0000313" key="8">
    <source>
        <dbReference type="Proteomes" id="UP000007347"/>
    </source>
</evidence>
<dbReference type="SUPFAM" id="SSF53335">
    <property type="entry name" value="S-adenosyl-L-methionine-dependent methyltransferases"/>
    <property type="match status" value="1"/>
</dbReference>
<proteinExistence type="predicted"/>
<evidence type="ECO:0000256" key="4">
    <source>
        <dbReference type="ARBA" id="ARBA00022679"/>
    </source>
</evidence>
<evidence type="ECO:0000256" key="3">
    <source>
        <dbReference type="ARBA" id="ARBA00022603"/>
    </source>
</evidence>
<dbReference type="HOGENOM" id="CLU_025854_1_1_7"/>
<dbReference type="Pfam" id="PF01739">
    <property type="entry name" value="CheR"/>
    <property type="match status" value="1"/>
</dbReference>
<dbReference type="InterPro" id="IPR029063">
    <property type="entry name" value="SAM-dependent_MTases_sf"/>
</dbReference>
<dbReference type="PANTHER" id="PTHR24422">
    <property type="entry name" value="CHEMOTAXIS PROTEIN METHYLTRANSFERASE"/>
    <property type="match status" value="1"/>
</dbReference>
<dbReference type="InterPro" id="IPR000780">
    <property type="entry name" value="CheR_MeTrfase"/>
</dbReference>
<dbReference type="InterPro" id="IPR050903">
    <property type="entry name" value="Bact_Chemotaxis_MeTrfase"/>
</dbReference>
<dbReference type="KEGG" id="dto:TOL2_C29230"/>
<keyword evidence="5" id="KW-0949">S-adenosyl-L-methionine</keyword>
<evidence type="ECO:0000256" key="2">
    <source>
        <dbReference type="ARBA" id="ARBA00012534"/>
    </source>
</evidence>
<evidence type="ECO:0000256" key="5">
    <source>
        <dbReference type="ARBA" id="ARBA00022691"/>
    </source>
</evidence>